<organism evidence="3 4">
    <name type="scientific">Sphaerosporella brunnea</name>
    <dbReference type="NCBI Taxonomy" id="1250544"/>
    <lineage>
        <taxon>Eukaryota</taxon>
        <taxon>Fungi</taxon>
        <taxon>Dikarya</taxon>
        <taxon>Ascomycota</taxon>
        <taxon>Pezizomycotina</taxon>
        <taxon>Pezizomycetes</taxon>
        <taxon>Pezizales</taxon>
        <taxon>Pyronemataceae</taxon>
        <taxon>Sphaerosporella</taxon>
    </lineage>
</organism>
<protein>
    <recommendedName>
        <fullName evidence="2">ORC1/DEAH AAA+ ATPase domain-containing protein</fullName>
    </recommendedName>
</protein>
<dbReference type="GO" id="GO:0016887">
    <property type="term" value="F:ATP hydrolysis activity"/>
    <property type="evidence" value="ECO:0007669"/>
    <property type="project" value="InterPro"/>
</dbReference>
<proteinExistence type="predicted"/>
<dbReference type="Pfam" id="PF13401">
    <property type="entry name" value="AAA_22"/>
    <property type="match status" value="1"/>
</dbReference>
<dbReference type="InterPro" id="IPR027417">
    <property type="entry name" value="P-loop_NTPase"/>
</dbReference>
<feature type="domain" description="ORC1/DEAH AAA+ ATPase" evidence="2">
    <location>
        <begin position="172"/>
        <end position="210"/>
    </location>
</feature>
<sequence length="392" mass="43103">MVEDWRLGVLHWRWLARQAEAAKHDDDFADLPEDAFVGNEAEVVEHDNHFADLPDEVDLVGNKAEDEMGHDNDFADLPADDKLVGRQAVGNGLSRRGEVQGVYLAPINGCSCLNSKRGVQEIATFDKVLLRNRVTSIVCIRMVEGDKTIGWTPGLSEITYGKASLLAVQDAKHPRVLFLCGQSGSGKTWLTRKLLEQLERAQISITSLKGGAATRTIPRPNNKARIVSLTKRRPDMVAKWSRTAKTALIEGCARAVVAFRMDGVLLIDMLGGEEVGDRSEEMRTIKTTNMEMWAIGIRSRKLLGNQELRPPPDNPQLDLPVDLKAQGGHDIDDDDDDGFLPDVVPSPPAPGAAVHRHGPGAGLLRSNREAGFPRPALMLEKTWTVSTTYSRN</sequence>
<evidence type="ECO:0000313" key="3">
    <source>
        <dbReference type="EMBL" id="KAA8911908.1"/>
    </source>
</evidence>
<accession>A0A5J5F609</accession>
<dbReference type="AlphaFoldDB" id="A0A5J5F609"/>
<gene>
    <name evidence="3" type="ORF">FN846DRAFT_887499</name>
</gene>
<dbReference type="Proteomes" id="UP000326924">
    <property type="component" value="Unassembled WGS sequence"/>
</dbReference>
<evidence type="ECO:0000259" key="2">
    <source>
        <dbReference type="Pfam" id="PF13401"/>
    </source>
</evidence>
<evidence type="ECO:0000313" key="4">
    <source>
        <dbReference type="Proteomes" id="UP000326924"/>
    </source>
</evidence>
<feature type="region of interest" description="Disordered" evidence="1">
    <location>
        <begin position="305"/>
        <end position="371"/>
    </location>
</feature>
<dbReference type="InParanoid" id="A0A5J5F609"/>
<dbReference type="InterPro" id="IPR025662">
    <property type="entry name" value="Sigma_54_int_dom_ATP-bd_1"/>
</dbReference>
<dbReference type="SUPFAM" id="SSF52540">
    <property type="entry name" value="P-loop containing nucleoside triphosphate hydrolases"/>
    <property type="match status" value="1"/>
</dbReference>
<dbReference type="InterPro" id="IPR049945">
    <property type="entry name" value="AAA_22"/>
</dbReference>
<reference evidence="3 4" key="1">
    <citation type="submission" date="2019-09" db="EMBL/GenBank/DDBJ databases">
        <title>Draft genome of the ectomycorrhizal ascomycete Sphaerosporella brunnea.</title>
        <authorList>
            <consortium name="DOE Joint Genome Institute"/>
            <person name="Benucci G.M."/>
            <person name="Marozzi G."/>
            <person name="Antonielli L."/>
            <person name="Sanchez S."/>
            <person name="Marco P."/>
            <person name="Wang X."/>
            <person name="Falini L.B."/>
            <person name="Barry K."/>
            <person name="Haridas S."/>
            <person name="Lipzen A."/>
            <person name="Labutti K."/>
            <person name="Grigoriev I.V."/>
            <person name="Murat C."/>
            <person name="Martin F."/>
            <person name="Albertini E."/>
            <person name="Donnini D."/>
            <person name="Bonito G."/>
        </authorList>
    </citation>
    <scope>NUCLEOTIDE SEQUENCE [LARGE SCALE GENOMIC DNA]</scope>
    <source>
        <strain evidence="3 4">Sb_GMNB300</strain>
    </source>
</reference>
<keyword evidence="4" id="KW-1185">Reference proteome</keyword>
<evidence type="ECO:0000256" key="1">
    <source>
        <dbReference type="SAM" id="MobiDB-lite"/>
    </source>
</evidence>
<dbReference type="PROSITE" id="PS00675">
    <property type="entry name" value="SIGMA54_INTERACT_1"/>
    <property type="match status" value="1"/>
</dbReference>
<dbReference type="Gene3D" id="3.40.50.300">
    <property type="entry name" value="P-loop containing nucleotide triphosphate hydrolases"/>
    <property type="match status" value="1"/>
</dbReference>
<dbReference type="EMBL" id="VXIS01000030">
    <property type="protein sequence ID" value="KAA8911908.1"/>
    <property type="molecule type" value="Genomic_DNA"/>
</dbReference>
<comment type="caution">
    <text evidence="3">The sequence shown here is derived from an EMBL/GenBank/DDBJ whole genome shotgun (WGS) entry which is preliminary data.</text>
</comment>
<name>A0A5J5F609_9PEZI</name>